<feature type="coiled-coil region" evidence="1">
    <location>
        <begin position="52"/>
        <end position="79"/>
    </location>
</feature>
<evidence type="ECO:0000313" key="3">
    <source>
        <dbReference type="EMBL" id="ORY28010.1"/>
    </source>
</evidence>
<gene>
    <name evidence="3" type="ORF">BCR39DRAFT_536217</name>
</gene>
<evidence type="ECO:0000313" key="4">
    <source>
        <dbReference type="Proteomes" id="UP000193986"/>
    </source>
</evidence>
<feature type="region of interest" description="Disordered" evidence="2">
    <location>
        <begin position="167"/>
        <end position="457"/>
    </location>
</feature>
<protein>
    <submittedName>
        <fullName evidence="3">Uncharacterized protein</fullName>
    </submittedName>
</protein>
<feature type="compositionally biased region" description="Polar residues" evidence="2">
    <location>
        <begin position="380"/>
        <end position="390"/>
    </location>
</feature>
<dbReference type="InParanoid" id="A0A1Y2B0C4"/>
<keyword evidence="1" id="KW-0175">Coiled coil</keyword>
<organism evidence="3 4">
    <name type="scientific">Naematelia encephala</name>
    <dbReference type="NCBI Taxonomy" id="71784"/>
    <lineage>
        <taxon>Eukaryota</taxon>
        <taxon>Fungi</taxon>
        <taxon>Dikarya</taxon>
        <taxon>Basidiomycota</taxon>
        <taxon>Agaricomycotina</taxon>
        <taxon>Tremellomycetes</taxon>
        <taxon>Tremellales</taxon>
        <taxon>Naemateliaceae</taxon>
        <taxon>Naematelia</taxon>
    </lineage>
</organism>
<evidence type="ECO:0000256" key="1">
    <source>
        <dbReference type="SAM" id="Coils"/>
    </source>
</evidence>
<sequence>MALLMVQASNPSPPPSARITNLEESPKTFEGIQKSLEELHTKVDGIVLISKLDQVLAELKRLDARIGELKSDRAQHTTQRVVSDASFASRRDQLNLKLDDLHSTDAYTRLTRIERMLETLVTKQDETNEQARSIRRHSSFRLQSPWNKTPISTLAACEVNPPTSFPPVGPFRLNAQPSWRQRKDSAASPTPVRDPDIMRPLSSQDVFGRKQDIPQNGGSPSVKRPYRRDNIFKRATTLASQPVGPPAKKSRKSSTDSIIRTRAQKQRQGQIGNVSPLELTPAPEPPKIASQGRTTQDKVAKCKGSNEPIVIDDSSSEERGQAQTQDDTQSDARDRIGSPDDINLLSKQMVAPDQASETPSPELTLESLLAETQAVGATDLGNTRTQSSLIEGQPQEPRSSRAESDLPEEVFLPGANDSSLNSHSPDFRLRSKTSGGSDGRGQRRDKRTLNLGSDTEE</sequence>
<keyword evidence="4" id="KW-1185">Reference proteome</keyword>
<reference evidence="3 4" key="1">
    <citation type="submission" date="2016-07" db="EMBL/GenBank/DDBJ databases">
        <title>Pervasive Adenine N6-methylation of Active Genes in Fungi.</title>
        <authorList>
            <consortium name="DOE Joint Genome Institute"/>
            <person name="Mondo S.J."/>
            <person name="Dannebaum R.O."/>
            <person name="Kuo R.C."/>
            <person name="Labutti K."/>
            <person name="Haridas S."/>
            <person name="Kuo A."/>
            <person name="Salamov A."/>
            <person name="Ahrendt S.R."/>
            <person name="Lipzen A."/>
            <person name="Sullivan W."/>
            <person name="Andreopoulos W.B."/>
            <person name="Clum A."/>
            <person name="Lindquist E."/>
            <person name="Daum C."/>
            <person name="Ramamoorthy G.K."/>
            <person name="Gryganskyi A."/>
            <person name="Culley D."/>
            <person name="Magnuson J.K."/>
            <person name="James T.Y."/>
            <person name="O'Malley M.A."/>
            <person name="Stajich J.E."/>
            <person name="Spatafora J.W."/>
            <person name="Visel A."/>
            <person name="Grigoriev I.V."/>
        </authorList>
    </citation>
    <scope>NUCLEOTIDE SEQUENCE [LARGE SCALE GENOMIC DNA]</scope>
    <source>
        <strain evidence="3 4">68-887.2</strain>
    </source>
</reference>
<dbReference type="AlphaFoldDB" id="A0A1Y2B0C4"/>
<proteinExistence type="predicted"/>
<accession>A0A1Y2B0C4</accession>
<dbReference type="EMBL" id="MCFC01000034">
    <property type="protein sequence ID" value="ORY28010.1"/>
    <property type="molecule type" value="Genomic_DNA"/>
</dbReference>
<name>A0A1Y2B0C4_9TREE</name>
<dbReference type="Proteomes" id="UP000193986">
    <property type="component" value="Unassembled WGS sequence"/>
</dbReference>
<comment type="caution">
    <text evidence="3">The sequence shown here is derived from an EMBL/GenBank/DDBJ whole genome shotgun (WGS) entry which is preliminary data.</text>
</comment>
<evidence type="ECO:0000256" key="2">
    <source>
        <dbReference type="SAM" id="MobiDB-lite"/>
    </source>
</evidence>